<dbReference type="GO" id="GO:0016780">
    <property type="term" value="F:phosphotransferase activity, for other substituted phosphate groups"/>
    <property type="evidence" value="ECO:0007669"/>
    <property type="project" value="InterPro"/>
</dbReference>
<dbReference type="Gene3D" id="1.20.120.1760">
    <property type="match status" value="1"/>
</dbReference>
<dbReference type="InterPro" id="IPR043130">
    <property type="entry name" value="CDP-OH_PTrfase_TM_dom"/>
</dbReference>
<comment type="similarity">
    <text evidence="2">Belongs to the CDP-alcohol phosphatidyltransferase class-I family.</text>
</comment>
<keyword evidence="1 2" id="KW-0808">Transferase</keyword>
<dbReference type="Pfam" id="PF01066">
    <property type="entry name" value="CDP-OH_P_transf"/>
    <property type="match status" value="1"/>
</dbReference>
<gene>
    <name evidence="4" type="primary">Tmem269</name>
    <name evidence="4" type="ORF">GTO96_0018985</name>
</gene>
<dbReference type="AlphaFoldDB" id="A0A8X8BKS3"/>
<dbReference type="GO" id="GO:0016020">
    <property type="term" value="C:membrane"/>
    <property type="evidence" value="ECO:0007669"/>
    <property type="project" value="InterPro"/>
</dbReference>
<comment type="caution">
    <text evidence="4">The sequence shown here is derived from an EMBL/GenBank/DDBJ whole genome shotgun (WGS) entry which is preliminary data.</text>
</comment>
<feature type="non-terminal residue" evidence="4">
    <location>
        <position position="1"/>
    </location>
</feature>
<accession>A0A8X8BKS3</accession>
<dbReference type="EMBL" id="JAATIS010005477">
    <property type="protein sequence ID" value="KAG2459056.1"/>
    <property type="molecule type" value="Genomic_DNA"/>
</dbReference>
<dbReference type="InterPro" id="IPR048254">
    <property type="entry name" value="CDP_ALCOHOL_P_TRANSF_CS"/>
</dbReference>
<reference evidence="4 5" key="1">
    <citation type="journal article" date="2021" name="Cell">
        <title>Tracing the genetic footprints of vertebrate landing in non-teleost ray-finned fishes.</title>
        <authorList>
            <person name="Bi X."/>
            <person name="Wang K."/>
            <person name="Yang L."/>
            <person name="Pan H."/>
            <person name="Jiang H."/>
            <person name="Wei Q."/>
            <person name="Fang M."/>
            <person name="Yu H."/>
            <person name="Zhu C."/>
            <person name="Cai Y."/>
            <person name="He Y."/>
            <person name="Gan X."/>
            <person name="Zeng H."/>
            <person name="Yu D."/>
            <person name="Zhu Y."/>
            <person name="Jiang H."/>
            <person name="Qiu Q."/>
            <person name="Yang H."/>
            <person name="Zhang Y.E."/>
            <person name="Wang W."/>
            <person name="Zhu M."/>
            <person name="He S."/>
            <person name="Zhang G."/>
        </authorList>
    </citation>
    <scope>NUCLEOTIDE SEQUENCE [LARGE SCALE GENOMIC DNA]</scope>
    <source>
        <strain evidence="4">Bchr_013</strain>
    </source>
</reference>
<evidence type="ECO:0000256" key="3">
    <source>
        <dbReference type="SAM" id="SignalP"/>
    </source>
</evidence>
<proteinExistence type="inferred from homology"/>
<keyword evidence="5" id="KW-1185">Reference proteome</keyword>
<feature type="non-terminal residue" evidence="4">
    <location>
        <position position="253"/>
    </location>
</feature>
<feature type="chain" id="PRO_5036454539" evidence="3">
    <location>
        <begin position="38"/>
        <end position="253"/>
    </location>
</feature>
<evidence type="ECO:0000313" key="4">
    <source>
        <dbReference type="EMBL" id="KAG2459056.1"/>
    </source>
</evidence>
<protein>
    <submittedName>
        <fullName evidence="4">TM269 protein</fullName>
    </submittedName>
</protein>
<dbReference type="Proteomes" id="UP000886611">
    <property type="component" value="Unassembled WGS sequence"/>
</dbReference>
<sequence>MANMLMGLSSILCILKGHHYCASWLLLIGYLLDLADGAVARQLNACSSLGAKLDDFADFTTFGIASSLLLPIHSVLDGLLAICYIMTVFTRLCFFSSGIPFMYRGLPCTYASAILACTNLLSGGNLQILQLTAILMVLLMVDKGLYPHDKILESQGWKKLVYAGGELPTLTHLGKVKCSSFFNLHIGVIPVQQDWPLHDREAYHQQLPLVAPMDPKRAAHPNYNSKQDQYKRYAGFKEIILGFERQFPSVLPL</sequence>
<keyword evidence="3" id="KW-0732">Signal</keyword>
<organism evidence="4 5">
    <name type="scientific">Polypterus senegalus</name>
    <name type="common">Senegal bichir</name>
    <dbReference type="NCBI Taxonomy" id="55291"/>
    <lineage>
        <taxon>Eukaryota</taxon>
        <taxon>Metazoa</taxon>
        <taxon>Chordata</taxon>
        <taxon>Craniata</taxon>
        <taxon>Vertebrata</taxon>
        <taxon>Euteleostomi</taxon>
        <taxon>Actinopterygii</taxon>
        <taxon>Polypteriformes</taxon>
        <taxon>Polypteridae</taxon>
        <taxon>Polypterus</taxon>
    </lineage>
</organism>
<evidence type="ECO:0000256" key="2">
    <source>
        <dbReference type="RuleBase" id="RU003750"/>
    </source>
</evidence>
<evidence type="ECO:0000256" key="1">
    <source>
        <dbReference type="ARBA" id="ARBA00022679"/>
    </source>
</evidence>
<dbReference type="GO" id="GO:0008654">
    <property type="term" value="P:phospholipid biosynthetic process"/>
    <property type="evidence" value="ECO:0007669"/>
    <property type="project" value="InterPro"/>
</dbReference>
<dbReference type="PROSITE" id="PS00379">
    <property type="entry name" value="CDP_ALCOHOL_P_TRANSF"/>
    <property type="match status" value="1"/>
</dbReference>
<name>A0A8X8BKS3_POLSE</name>
<dbReference type="InterPro" id="IPR000462">
    <property type="entry name" value="CDP-OH_P_trans"/>
</dbReference>
<feature type="signal peptide" evidence="3">
    <location>
        <begin position="1"/>
        <end position="37"/>
    </location>
</feature>
<evidence type="ECO:0000313" key="5">
    <source>
        <dbReference type="Proteomes" id="UP000886611"/>
    </source>
</evidence>